<proteinExistence type="predicted"/>
<dbReference type="AlphaFoldDB" id="A0A1H6SFS6"/>
<dbReference type="EMBL" id="FNYH01000006">
    <property type="protein sequence ID" value="SEI64754.1"/>
    <property type="molecule type" value="Genomic_DNA"/>
</dbReference>
<dbReference type="OrthoDB" id="9180698at2"/>
<protein>
    <submittedName>
        <fullName evidence="1">Uncharacterized protein</fullName>
    </submittedName>
</protein>
<organism evidence="1 2">
    <name type="scientific">Allopseudospirillum japonicum</name>
    <dbReference type="NCBI Taxonomy" id="64971"/>
    <lineage>
        <taxon>Bacteria</taxon>
        <taxon>Pseudomonadati</taxon>
        <taxon>Pseudomonadota</taxon>
        <taxon>Gammaproteobacteria</taxon>
        <taxon>Oceanospirillales</taxon>
        <taxon>Oceanospirillaceae</taxon>
        <taxon>Allopseudospirillum</taxon>
    </lineage>
</organism>
<evidence type="ECO:0000313" key="1">
    <source>
        <dbReference type="EMBL" id="SEI64754.1"/>
    </source>
</evidence>
<accession>A0A1H6SFS6</accession>
<dbReference type="STRING" id="64971.SAMN05421831_10687"/>
<sequence>MGLWSAVCGIATSVASSVVSGVGKLVGSVATGIGTAVSTLVGKGAAFVGRVASVVENVAKANEVLAPEEKMQDIGEKSIQAADQGIVPQKFEKYEDYMNKIRAFEVDPIKADSVPVEQKLGAAVAVSLQGLEIKLDLPKGSTGNMLRLIMFSPEYFHSGRVRSLVDRRMDFDKVTDYFTGQLDLKDTRAVRDELLTAEKSLGEPVDASAHALSLQALKAKAQQEGL</sequence>
<evidence type="ECO:0000313" key="2">
    <source>
        <dbReference type="Proteomes" id="UP000242999"/>
    </source>
</evidence>
<gene>
    <name evidence="1" type="ORF">SAMN05421831_10687</name>
</gene>
<keyword evidence="2" id="KW-1185">Reference proteome</keyword>
<dbReference type="RefSeq" id="WP_093309468.1">
    <property type="nucleotide sequence ID" value="NZ_FNYH01000006.1"/>
</dbReference>
<reference evidence="2" key="1">
    <citation type="submission" date="2016-10" db="EMBL/GenBank/DDBJ databases">
        <authorList>
            <person name="Varghese N."/>
            <person name="Submissions S."/>
        </authorList>
    </citation>
    <scope>NUCLEOTIDE SEQUENCE [LARGE SCALE GENOMIC DNA]</scope>
    <source>
        <strain evidence="2">DSM 7165</strain>
    </source>
</reference>
<name>A0A1H6SFS6_9GAMM</name>
<dbReference type="Proteomes" id="UP000242999">
    <property type="component" value="Unassembled WGS sequence"/>
</dbReference>